<accession>A0A382HLC3</accession>
<dbReference type="EMBL" id="UINC01061970">
    <property type="protein sequence ID" value="SVB88110.1"/>
    <property type="molecule type" value="Genomic_DNA"/>
</dbReference>
<protein>
    <submittedName>
        <fullName evidence="1">Uncharacterized protein</fullName>
    </submittedName>
</protein>
<dbReference type="AlphaFoldDB" id="A0A382HLC3"/>
<organism evidence="1">
    <name type="scientific">marine metagenome</name>
    <dbReference type="NCBI Taxonomy" id="408172"/>
    <lineage>
        <taxon>unclassified sequences</taxon>
        <taxon>metagenomes</taxon>
        <taxon>ecological metagenomes</taxon>
    </lineage>
</organism>
<evidence type="ECO:0000313" key="1">
    <source>
        <dbReference type="EMBL" id="SVB88110.1"/>
    </source>
</evidence>
<sequence length="36" mass="4088">MLPTLICQLFCVVRRWRNTSYITIAAATDAFNVPVC</sequence>
<reference evidence="1" key="1">
    <citation type="submission" date="2018-05" db="EMBL/GenBank/DDBJ databases">
        <authorList>
            <person name="Lanie J.A."/>
            <person name="Ng W.-L."/>
            <person name="Kazmierczak K.M."/>
            <person name="Andrzejewski T.M."/>
            <person name="Davidsen T.M."/>
            <person name="Wayne K.J."/>
            <person name="Tettelin H."/>
            <person name="Glass J.I."/>
            <person name="Rusch D."/>
            <person name="Podicherti R."/>
            <person name="Tsui H.-C.T."/>
            <person name="Winkler M.E."/>
        </authorList>
    </citation>
    <scope>NUCLEOTIDE SEQUENCE</scope>
</reference>
<feature type="non-terminal residue" evidence="1">
    <location>
        <position position="36"/>
    </location>
</feature>
<name>A0A382HLC3_9ZZZZ</name>
<proteinExistence type="predicted"/>
<gene>
    <name evidence="1" type="ORF">METZ01_LOCUS240964</name>
</gene>